<dbReference type="InterPro" id="IPR004843">
    <property type="entry name" value="Calcineurin-like_PHP"/>
</dbReference>
<evidence type="ECO:0000256" key="3">
    <source>
        <dbReference type="ARBA" id="ARBA00013365"/>
    </source>
</evidence>
<comment type="similarity">
    <text evidence="1 7">Belongs to the SbcD family.</text>
</comment>
<keyword evidence="7" id="KW-0233">DNA recombination</keyword>
<evidence type="ECO:0000313" key="11">
    <source>
        <dbReference type="Proteomes" id="UP000442619"/>
    </source>
</evidence>
<dbReference type="EMBL" id="VUNM01000001">
    <property type="protein sequence ID" value="MST88146.1"/>
    <property type="molecule type" value="Genomic_DNA"/>
</dbReference>
<evidence type="ECO:0000313" key="10">
    <source>
        <dbReference type="EMBL" id="MST88146.1"/>
    </source>
</evidence>
<dbReference type="Pfam" id="PF12320">
    <property type="entry name" value="SbcD_C"/>
    <property type="match status" value="1"/>
</dbReference>
<feature type="domain" description="Calcineurin-like phosphoesterase" evidence="8">
    <location>
        <begin position="6"/>
        <end position="219"/>
    </location>
</feature>
<evidence type="ECO:0000256" key="6">
    <source>
        <dbReference type="ARBA" id="ARBA00022839"/>
    </source>
</evidence>
<evidence type="ECO:0000256" key="4">
    <source>
        <dbReference type="ARBA" id="ARBA00022722"/>
    </source>
</evidence>
<dbReference type="InterPro" id="IPR026843">
    <property type="entry name" value="SbcD_C"/>
</dbReference>
<dbReference type="Pfam" id="PF00149">
    <property type="entry name" value="Metallophos"/>
    <property type="match status" value="1"/>
</dbReference>
<evidence type="ECO:0000256" key="7">
    <source>
        <dbReference type="RuleBase" id="RU363069"/>
    </source>
</evidence>
<dbReference type="Proteomes" id="UP000442619">
    <property type="component" value="Unassembled WGS sequence"/>
</dbReference>
<dbReference type="PANTHER" id="PTHR30337:SF0">
    <property type="entry name" value="NUCLEASE SBCCD SUBUNIT D"/>
    <property type="match status" value="1"/>
</dbReference>
<keyword evidence="7" id="KW-0235">DNA replication</keyword>
<comment type="subunit">
    <text evidence="2 7">Heterodimer of SbcC and SbcD.</text>
</comment>
<dbReference type="SUPFAM" id="SSF56300">
    <property type="entry name" value="Metallo-dependent phosphatases"/>
    <property type="match status" value="1"/>
</dbReference>
<keyword evidence="11" id="KW-1185">Reference proteome</keyword>
<dbReference type="GO" id="GO:0006310">
    <property type="term" value="P:DNA recombination"/>
    <property type="evidence" value="ECO:0007669"/>
    <property type="project" value="UniProtKB-KW"/>
</dbReference>
<evidence type="ECO:0000256" key="1">
    <source>
        <dbReference type="ARBA" id="ARBA00010555"/>
    </source>
</evidence>
<dbReference type="InterPro" id="IPR050535">
    <property type="entry name" value="DNA_Repair-Maintenance_Comp"/>
</dbReference>
<dbReference type="GO" id="GO:0004519">
    <property type="term" value="F:endonuclease activity"/>
    <property type="evidence" value="ECO:0007669"/>
    <property type="project" value="UniProtKB-KW"/>
</dbReference>
<dbReference type="PANTHER" id="PTHR30337">
    <property type="entry name" value="COMPONENT OF ATP-DEPENDENT DSDNA EXONUCLEASE"/>
    <property type="match status" value="1"/>
</dbReference>
<organism evidence="10 11">
    <name type="scientific">Sharpea porci</name>
    <dbReference type="NCBI Taxonomy" id="2652286"/>
    <lineage>
        <taxon>Bacteria</taxon>
        <taxon>Bacillati</taxon>
        <taxon>Bacillota</taxon>
        <taxon>Erysipelotrichia</taxon>
        <taxon>Erysipelotrichales</taxon>
        <taxon>Coprobacillaceae</taxon>
        <taxon>Sharpea</taxon>
    </lineage>
</organism>
<sequence>MGADAMKFIHIADMHLGKMLKLYNLLPLQEECLQQVTEALQNEDIDGLIIAGDVYDRAIPPQEAVNVLNRFLSTIINDLHKKVYMISGNHDSSDRLNFASSILESTGLYIETRLQKQIVYHQEEDVRIYMLPFVRPIDIRRLYPECPTTNYNEAFAYYLSQQEPLDHHYKNILITHQFVGFHAITSESEQSLSVGNAEVIDPSLFDDFDYVALGHLHAPQYVHQKHIRYSGSLAKYSFDEVKQKKGYVIVDTENMHIEEREFKMSQDVVILKDCFENLNNPANYQEHQNDLIAVELTDTSIIPHAIEHLRMLYPHILQLTYPALMGNEVNDLHHMDQLRHTSLVELYEDFYQQSTGTSIDEASLKIIQDLLEGGENHEAS</sequence>
<evidence type="ECO:0000256" key="5">
    <source>
        <dbReference type="ARBA" id="ARBA00022801"/>
    </source>
</evidence>
<dbReference type="InterPro" id="IPR029052">
    <property type="entry name" value="Metallo-depent_PP-like"/>
</dbReference>
<comment type="caution">
    <text evidence="10">The sequence shown here is derived from an EMBL/GenBank/DDBJ whole genome shotgun (WGS) entry which is preliminary data.</text>
</comment>
<dbReference type="InterPro" id="IPR004593">
    <property type="entry name" value="SbcD"/>
</dbReference>
<dbReference type="Gene3D" id="3.60.21.10">
    <property type="match status" value="1"/>
</dbReference>
<proteinExistence type="inferred from homology"/>
<reference evidence="10 11" key="1">
    <citation type="submission" date="2019-08" db="EMBL/GenBank/DDBJ databases">
        <title>In-depth cultivation of the pig gut microbiome towards novel bacterial diversity and tailored functional studies.</title>
        <authorList>
            <person name="Wylensek D."/>
            <person name="Hitch T.C.A."/>
            <person name="Clavel T."/>
        </authorList>
    </citation>
    <scope>NUCLEOTIDE SEQUENCE [LARGE SCALE GENOMIC DNA]</scope>
    <source>
        <strain evidence="10 11">CA-Schmier-601-WT-3</strain>
    </source>
</reference>
<comment type="function">
    <text evidence="7">SbcCD cleaves DNA hairpin structures. These structures can inhibit DNA replication and are intermediates in certain DNA recombination reactions. The complex acts as a 3'-&gt;5' double strand exonuclease that can open hairpins. It also has a 5' single-strand endonuclease activity.</text>
</comment>
<dbReference type="GO" id="GO:0008408">
    <property type="term" value="F:3'-5' exonuclease activity"/>
    <property type="evidence" value="ECO:0007669"/>
    <property type="project" value="InterPro"/>
</dbReference>
<dbReference type="CDD" id="cd00840">
    <property type="entry name" value="MPP_Mre11_N"/>
    <property type="match status" value="1"/>
</dbReference>
<dbReference type="InterPro" id="IPR041796">
    <property type="entry name" value="Mre11_N"/>
</dbReference>
<evidence type="ECO:0000259" key="9">
    <source>
        <dbReference type="Pfam" id="PF12320"/>
    </source>
</evidence>
<keyword evidence="6 7" id="KW-0269">Exonuclease</keyword>
<keyword evidence="5 7" id="KW-0378">Hydrolase</keyword>
<accession>A0A844FRE2</accession>
<evidence type="ECO:0000259" key="8">
    <source>
        <dbReference type="Pfam" id="PF00149"/>
    </source>
</evidence>
<dbReference type="AlphaFoldDB" id="A0A844FRE2"/>
<protein>
    <recommendedName>
        <fullName evidence="3 7">Nuclease SbcCD subunit D</fullName>
    </recommendedName>
</protein>
<dbReference type="NCBIfam" id="TIGR00619">
    <property type="entry name" value="sbcd"/>
    <property type="match status" value="1"/>
</dbReference>
<keyword evidence="7" id="KW-0255">Endonuclease</keyword>
<gene>
    <name evidence="7" type="primary">sbcD</name>
    <name evidence="10" type="ORF">FYJ79_00790</name>
</gene>
<evidence type="ECO:0000256" key="2">
    <source>
        <dbReference type="ARBA" id="ARBA00011322"/>
    </source>
</evidence>
<feature type="domain" description="Nuclease SbcCD subunit D C-terminal" evidence="9">
    <location>
        <begin position="267"/>
        <end position="354"/>
    </location>
</feature>
<dbReference type="GO" id="GO:0006260">
    <property type="term" value="P:DNA replication"/>
    <property type="evidence" value="ECO:0007669"/>
    <property type="project" value="UniProtKB-KW"/>
</dbReference>
<name>A0A844FRE2_9FIRM</name>
<keyword evidence="4 7" id="KW-0540">Nuclease</keyword>